<gene>
    <name evidence="1" type="ORF">ACFQPE_15730</name>
</gene>
<evidence type="ECO:0000313" key="1">
    <source>
        <dbReference type="EMBL" id="MFC7318233.1"/>
    </source>
</evidence>
<dbReference type="AlphaFoldDB" id="A0ABD6AD29"/>
<accession>A0ABD6AD29</accession>
<comment type="caution">
    <text evidence="1">The sequence shown here is derived from an EMBL/GenBank/DDBJ whole genome shotgun (WGS) entry which is preliminary data.</text>
</comment>
<dbReference type="InterPro" id="IPR023375">
    <property type="entry name" value="ADC_dom_sf"/>
</dbReference>
<proteinExistence type="predicted"/>
<dbReference type="Proteomes" id="UP001596547">
    <property type="component" value="Unassembled WGS sequence"/>
</dbReference>
<dbReference type="Pfam" id="PF06314">
    <property type="entry name" value="ADC"/>
    <property type="match status" value="1"/>
</dbReference>
<dbReference type="GeneID" id="79317594"/>
<sequence>MTGFVRSNAEVAAIRDRMAENRFVDTRSVSVRYLTRPDVVEEVLPPGLTPTDEPLVEAEVVEVGRSNCVGSFAGGGLYVQAEHEGTVGFYCLWMPMSTDAAVRWGRDLFGEPKKRAAVRLDRDGDEVAGRVARHDEYLLDVDATMETRRDATPAPRTVFHYKYLPDATGRAFQFDPTLVRVDFESDLHRFETGPGSVTLGRTAHDPLGDVAVEETRGAAYIEADLASSQTVLKTVDPDVFAPYAFARGADDWLALDDLSEAEASQGPT</sequence>
<dbReference type="SUPFAM" id="SSF160104">
    <property type="entry name" value="Acetoacetate decarboxylase-like"/>
    <property type="match status" value="1"/>
</dbReference>
<dbReference type="InterPro" id="IPR010451">
    <property type="entry name" value="Acetoacetate_decarboxylase"/>
</dbReference>
<keyword evidence="2" id="KW-1185">Reference proteome</keyword>
<dbReference type="Gene3D" id="2.40.400.10">
    <property type="entry name" value="Acetoacetate decarboxylase-like"/>
    <property type="match status" value="1"/>
</dbReference>
<protein>
    <submittedName>
        <fullName evidence="1">Acetoacetate decarboxylase family protein</fullName>
    </submittedName>
</protein>
<dbReference type="RefSeq" id="WP_276305971.1">
    <property type="nucleotide sequence ID" value="NZ_CP119993.1"/>
</dbReference>
<evidence type="ECO:0000313" key="2">
    <source>
        <dbReference type="Proteomes" id="UP001596547"/>
    </source>
</evidence>
<name>A0ABD6AD29_9EURY</name>
<organism evidence="1 2">
    <name type="scientific">Halomarina halobia</name>
    <dbReference type="NCBI Taxonomy" id="3033386"/>
    <lineage>
        <taxon>Archaea</taxon>
        <taxon>Methanobacteriati</taxon>
        <taxon>Methanobacteriota</taxon>
        <taxon>Stenosarchaea group</taxon>
        <taxon>Halobacteria</taxon>
        <taxon>Halobacteriales</taxon>
        <taxon>Natronomonadaceae</taxon>
        <taxon>Halomarina</taxon>
    </lineage>
</organism>
<reference evidence="1 2" key="1">
    <citation type="journal article" date="2019" name="Int. J. Syst. Evol. Microbiol.">
        <title>The Global Catalogue of Microorganisms (GCM) 10K type strain sequencing project: providing services to taxonomists for standard genome sequencing and annotation.</title>
        <authorList>
            <consortium name="The Broad Institute Genomics Platform"/>
            <consortium name="The Broad Institute Genome Sequencing Center for Infectious Disease"/>
            <person name="Wu L."/>
            <person name="Ma J."/>
        </authorList>
    </citation>
    <scope>NUCLEOTIDE SEQUENCE [LARGE SCALE GENOMIC DNA]</scope>
    <source>
        <strain evidence="1 2">PSR21</strain>
    </source>
</reference>
<dbReference type="EMBL" id="JBHTBF010000003">
    <property type="protein sequence ID" value="MFC7318233.1"/>
    <property type="molecule type" value="Genomic_DNA"/>
</dbReference>